<feature type="domain" description="Antitoxin SocA-like Panacea" evidence="1">
    <location>
        <begin position="27"/>
        <end position="130"/>
    </location>
</feature>
<dbReference type="InterPro" id="IPR025272">
    <property type="entry name" value="SocA_Panacea"/>
</dbReference>
<reference evidence="2" key="1">
    <citation type="submission" date="2020-01" db="EMBL/GenBank/DDBJ databases">
        <authorList>
            <person name="Rat A."/>
        </authorList>
    </citation>
    <scope>NUCLEOTIDE SEQUENCE</scope>
    <source>
        <strain evidence="2">LMG 31231</strain>
    </source>
</reference>
<gene>
    <name evidence="2" type="ORF">GXW76_16730</name>
</gene>
<accession>A0A9X9X098</accession>
<proteinExistence type="predicted"/>
<dbReference type="AlphaFoldDB" id="A0A9X9X098"/>
<evidence type="ECO:0000313" key="3">
    <source>
        <dbReference type="Proteomes" id="UP001138751"/>
    </source>
</evidence>
<evidence type="ECO:0000259" key="1">
    <source>
        <dbReference type="Pfam" id="PF13274"/>
    </source>
</evidence>
<sequence length="172" mass="19435">MLDPRIVANTVLSRANRSGIALTNLDIQKMLYLLHGEFLRQTRQPLVTGEFQAWEYGPVHRVLYDAFKSYKDGPIDGPARRLDPIRRRYVELPRLDDPMIEDFLDANLTRLLSIPTFKLVQITHAPGTPWSRTMEAGTKKTNLGMVISNEMIARHFEGAVVFGRAAKGMVAA</sequence>
<name>A0A9X9X098_9PROT</name>
<dbReference type="Pfam" id="PF13274">
    <property type="entry name" value="SocA_Panacea"/>
    <property type="match status" value="1"/>
</dbReference>
<dbReference type="Proteomes" id="UP001138751">
    <property type="component" value="Unassembled WGS sequence"/>
</dbReference>
<dbReference type="EMBL" id="JAAEDM010000051">
    <property type="protein sequence ID" value="MBR0672827.1"/>
    <property type="molecule type" value="Genomic_DNA"/>
</dbReference>
<dbReference type="RefSeq" id="WP_211863242.1">
    <property type="nucleotide sequence ID" value="NZ_JAAEDM010000051.1"/>
</dbReference>
<evidence type="ECO:0000313" key="2">
    <source>
        <dbReference type="EMBL" id="MBR0672827.1"/>
    </source>
</evidence>
<reference evidence="2" key="2">
    <citation type="journal article" date="2021" name="Syst. Appl. Microbiol.">
        <title>Roseomonas hellenica sp. nov., isolated from roots of wild-growing Alkanna tinctoria.</title>
        <authorList>
            <person name="Rat A."/>
            <person name="Naranjo H.D."/>
            <person name="Lebbe L."/>
            <person name="Cnockaert M."/>
            <person name="Krigas N."/>
            <person name="Grigoriadou K."/>
            <person name="Maloupa E."/>
            <person name="Willems A."/>
        </authorList>
    </citation>
    <scope>NUCLEOTIDE SEQUENCE</scope>
    <source>
        <strain evidence="2">LMG 31231</strain>
    </source>
</reference>
<keyword evidence="3" id="KW-1185">Reference proteome</keyword>
<protein>
    <submittedName>
        <fullName evidence="2">DUF4065 domain-containing protein</fullName>
    </submittedName>
</protein>
<organism evidence="2 3">
    <name type="scientific">Neoroseomonas soli</name>
    <dbReference type="NCBI Taxonomy" id="1081025"/>
    <lineage>
        <taxon>Bacteria</taxon>
        <taxon>Pseudomonadati</taxon>
        <taxon>Pseudomonadota</taxon>
        <taxon>Alphaproteobacteria</taxon>
        <taxon>Acetobacterales</taxon>
        <taxon>Acetobacteraceae</taxon>
        <taxon>Neoroseomonas</taxon>
    </lineage>
</organism>
<comment type="caution">
    <text evidence="2">The sequence shown here is derived from an EMBL/GenBank/DDBJ whole genome shotgun (WGS) entry which is preliminary data.</text>
</comment>